<evidence type="ECO:0000259" key="8">
    <source>
        <dbReference type="Pfam" id="PF13359"/>
    </source>
</evidence>
<evidence type="ECO:0000256" key="1">
    <source>
        <dbReference type="ARBA" id="ARBA00001968"/>
    </source>
</evidence>
<dbReference type="OrthoDB" id="2668416at2759"/>
<dbReference type="PANTHER" id="PTHR22930">
    <property type="match status" value="1"/>
</dbReference>
<dbReference type="GO" id="GO:0016787">
    <property type="term" value="F:hydrolase activity"/>
    <property type="evidence" value="ECO:0007669"/>
    <property type="project" value="UniProtKB-KW"/>
</dbReference>
<dbReference type="Proteomes" id="UP000663882">
    <property type="component" value="Unassembled WGS sequence"/>
</dbReference>
<feature type="domain" description="DDE Tnp4" evidence="8">
    <location>
        <begin position="121"/>
        <end position="269"/>
    </location>
</feature>
<evidence type="ECO:0000256" key="2">
    <source>
        <dbReference type="ARBA" id="ARBA00004123"/>
    </source>
</evidence>
<dbReference type="GO" id="GO:0046872">
    <property type="term" value="F:metal ion binding"/>
    <property type="evidence" value="ECO:0007669"/>
    <property type="project" value="UniProtKB-KW"/>
</dbReference>
<dbReference type="Pfam" id="PF13359">
    <property type="entry name" value="DDE_Tnp_4"/>
    <property type="match status" value="1"/>
</dbReference>
<comment type="caution">
    <text evidence="9">The sequence shown here is derived from an EMBL/GenBank/DDBJ whole genome shotgun (WGS) entry which is preliminary data.</text>
</comment>
<gene>
    <name evidence="9" type="ORF">RFH988_LOCUS38638</name>
</gene>
<protein>
    <recommendedName>
        <fullName evidence="8">DDE Tnp4 domain-containing protein</fullName>
    </recommendedName>
</protein>
<sequence>MTEKQFKDNFRTQRSTFAQLVNQIGIYLKKKDTVLRLAIPVDKRVACALYLLGTTGELRTIGHLFGIGKCSAANILHSFCSVIVEIYFRRLIKFPTTQQEIRATTDAFLKKYNYPMCLGALDGTHIAIEPPIGYEPDYYNYKKHHSIILLAIVESSLKFIYVNIGAPDRCNDANVYTRSSLYELLQGNIYAENYITINNTHIQSHVIADSAFPLSKNLMKPYTERFDMLNDQSVFNYRLSRCRSSIERAFGHLKNRFRSIHKKMEYDIENSLD</sequence>
<organism evidence="9 10">
    <name type="scientific">Rotaria sordida</name>
    <dbReference type="NCBI Taxonomy" id="392033"/>
    <lineage>
        <taxon>Eukaryota</taxon>
        <taxon>Metazoa</taxon>
        <taxon>Spiralia</taxon>
        <taxon>Gnathifera</taxon>
        <taxon>Rotifera</taxon>
        <taxon>Eurotatoria</taxon>
        <taxon>Bdelloidea</taxon>
        <taxon>Philodinida</taxon>
        <taxon>Philodinidae</taxon>
        <taxon>Rotaria</taxon>
    </lineage>
</organism>
<evidence type="ECO:0000256" key="5">
    <source>
        <dbReference type="ARBA" id="ARBA00022723"/>
    </source>
</evidence>
<dbReference type="InterPro" id="IPR027806">
    <property type="entry name" value="HARBI1_dom"/>
</dbReference>
<dbReference type="GO" id="GO:0005634">
    <property type="term" value="C:nucleus"/>
    <property type="evidence" value="ECO:0007669"/>
    <property type="project" value="UniProtKB-SubCell"/>
</dbReference>
<evidence type="ECO:0000256" key="4">
    <source>
        <dbReference type="ARBA" id="ARBA00022722"/>
    </source>
</evidence>
<dbReference type="PANTHER" id="PTHR22930:SF85">
    <property type="entry name" value="GH03217P-RELATED"/>
    <property type="match status" value="1"/>
</dbReference>
<dbReference type="GO" id="GO:0004518">
    <property type="term" value="F:nuclease activity"/>
    <property type="evidence" value="ECO:0007669"/>
    <property type="project" value="UniProtKB-KW"/>
</dbReference>
<proteinExistence type="inferred from homology"/>
<comment type="similarity">
    <text evidence="3">Belongs to the HARBI1 family.</text>
</comment>
<keyword evidence="4" id="KW-0540">Nuclease</keyword>
<comment type="subcellular location">
    <subcellularLocation>
        <location evidence="2">Nucleus</location>
    </subcellularLocation>
</comment>
<evidence type="ECO:0000256" key="3">
    <source>
        <dbReference type="ARBA" id="ARBA00006958"/>
    </source>
</evidence>
<evidence type="ECO:0000313" key="10">
    <source>
        <dbReference type="Proteomes" id="UP000663882"/>
    </source>
</evidence>
<evidence type="ECO:0000313" key="9">
    <source>
        <dbReference type="EMBL" id="CAF1497355.1"/>
    </source>
</evidence>
<dbReference type="AlphaFoldDB" id="A0A815T507"/>
<keyword evidence="7" id="KW-0539">Nucleus</keyword>
<evidence type="ECO:0000256" key="6">
    <source>
        <dbReference type="ARBA" id="ARBA00022801"/>
    </source>
</evidence>
<dbReference type="InterPro" id="IPR045249">
    <property type="entry name" value="HARBI1-like"/>
</dbReference>
<name>A0A815T507_9BILA</name>
<keyword evidence="6" id="KW-0378">Hydrolase</keyword>
<reference evidence="9" key="1">
    <citation type="submission" date="2021-02" db="EMBL/GenBank/DDBJ databases">
        <authorList>
            <person name="Nowell W R."/>
        </authorList>
    </citation>
    <scope>NUCLEOTIDE SEQUENCE</scope>
</reference>
<accession>A0A815T507</accession>
<comment type="cofactor">
    <cofactor evidence="1">
        <name>a divalent metal cation</name>
        <dbReference type="ChEBI" id="CHEBI:60240"/>
    </cofactor>
</comment>
<evidence type="ECO:0000256" key="7">
    <source>
        <dbReference type="ARBA" id="ARBA00023242"/>
    </source>
</evidence>
<keyword evidence="5" id="KW-0479">Metal-binding</keyword>
<dbReference type="EMBL" id="CAJNOO010010265">
    <property type="protein sequence ID" value="CAF1497355.1"/>
    <property type="molecule type" value="Genomic_DNA"/>
</dbReference>